<dbReference type="InterPro" id="IPR050194">
    <property type="entry name" value="Glycosyltransferase_grp1"/>
</dbReference>
<dbReference type="Gene3D" id="3.40.50.2000">
    <property type="entry name" value="Glycogen Phosphorylase B"/>
    <property type="match status" value="2"/>
</dbReference>
<dbReference type="Pfam" id="PF13439">
    <property type="entry name" value="Glyco_transf_4"/>
    <property type="match status" value="1"/>
</dbReference>
<comment type="caution">
    <text evidence="3">The sequence shown here is derived from an EMBL/GenBank/DDBJ whole genome shotgun (WGS) entry which is preliminary data.</text>
</comment>
<dbReference type="PANTHER" id="PTHR45947">
    <property type="entry name" value="SULFOQUINOVOSYL TRANSFERASE SQD2"/>
    <property type="match status" value="1"/>
</dbReference>
<dbReference type="Pfam" id="PF00534">
    <property type="entry name" value="Glycos_transf_1"/>
    <property type="match status" value="1"/>
</dbReference>
<dbReference type="Proteomes" id="UP000252415">
    <property type="component" value="Unassembled WGS sequence"/>
</dbReference>
<dbReference type="AlphaFoldDB" id="A0A368VMM5"/>
<evidence type="ECO:0000313" key="4">
    <source>
        <dbReference type="Proteomes" id="UP000252415"/>
    </source>
</evidence>
<evidence type="ECO:0000259" key="1">
    <source>
        <dbReference type="Pfam" id="PF00534"/>
    </source>
</evidence>
<keyword evidence="4" id="KW-1185">Reference proteome</keyword>
<reference evidence="3 4" key="1">
    <citation type="submission" date="2018-07" db="EMBL/GenBank/DDBJ databases">
        <title>Genomic Encyclopedia of Type Strains, Phase III (KMG-III): the genomes of soil and plant-associated and newly described type strains.</title>
        <authorList>
            <person name="Whitman W."/>
        </authorList>
    </citation>
    <scope>NUCLEOTIDE SEQUENCE [LARGE SCALE GENOMIC DNA]</scope>
    <source>
        <strain evidence="3 4">CECT 7506</strain>
    </source>
</reference>
<dbReference type="SUPFAM" id="SSF53756">
    <property type="entry name" value="UDP-Glycosyltransferase/glycogen phosphorylase"/>
    <property type="match status" value="1"/>
</dbReference>
<dbReference type="GO" id="GO:0016757">
    <property type="term" value="F:glycosyltransferase activity"/>
    <property type="evidence" value="ECO:0007669"/>
    <property type="project" value="InterPro"/>
</dbReference>
<organism evidence="3 4">
    <name type="scientific">Paenibacillus prosopidis</name>
    <dbReference type="NCBI Taxonomy" id="630520"/>
    <lineage>
        <taxon>Bacteria</taxon>
        <taxon>Bacillati</taxon>
        <taxon>Bacillota</taxon>
        <taxon>Bacilli</taxon>
        <taxon>Bacillales</taxon>
        <taxon>Paenibacillaceae</taxon>
        <taxon>Paenibacillus</taxon>
    </lineage>
</organism>
<evidence type="ECO:0000313" key="3">
    <source>
        <dbReference type="EMBL" id="RCW42734.1"/>
    </source>
</evidence>
<name>A0A368VMM5_9BACL</name>
<accession>A0A368VMM5</accession>
<feature type="domain" description="Glycosyltransferase subfamily 4-like N-terminal" evidence="2">
    <location>
        <begin position="4"/>
        <end position="156"/>
    </location>
</feature>
<dbReference type="PANTHER" id="PTHR45947:SF3">
    <property type="entry name" value="SULFOQUINOVOSYL TRANSFERASE SQD2"/>
    <property type="match status" value="1"/>
</dbReference>
<dbReference type="InterPro" id="IPR028098">
    <property type="entry name" value="Glyco_trans_4-like_N"/>
</dbReference>
<keyword evidence="3" id="KW-0808">Transferase</keyword>
<gene>
    <name evidence="3" type="ORF">DFP97_115167</name>
</gene>
<evidence type="ECO:0000259" key="2">
    <source>
        <dbReference type="Pfam" id="PF13439"/>
    </source>
</evidence>
<protein>
    <submittedName>
        <fullName evidence="3">Glycosyltransferase involved in cell wall biosynthesis</fullName>
    </submittedName>
</protein>
<dbReference type="InterPro" id="IPR001296">
    <property type="entry name" value="Glyco_trans_1"/>
</dbReference>
<dbReference type="EMBL" id="QPJD01000015">
    <property type="protein sequence ID" value="RCW42734.1"/>
    <property type="molecule type" value="Genomic_DNA"/>
</dbReference>
<sequence length="353" mass="40572">MLMNYYRQMDRRKIQFDFLVHRTEEGHYDREITALGGKIYRMPPIKPGNYRRYFNLLDEFFADHPEYRVVHSHINENSSFILRAARRAGVPCRITHSHLSDLGLDFKLPFRLYARLAMKNNPSSYFACSKKAGQWLFGKKIMNSGKLIVLNNAVNVRDFSFNKTAREEIRQELTAGDRLVIGHIGRFNEQKNHDFLIEVFKAVHQKNKNALLVLAGEGHLRPIIERKVEKLGLSDNVRFLGVRSDVSKLLQGIDIFLFPSLFEGLPVVMIEAQAAGLRCIVSDTITSETDVTGRIKFISLRESAEIWAQTILETTYEHEDTSESLRRKGYDTATMAEWLSEYYMGQAASAGSR</sequence>
<dbReference type="CDD" id="cd03812">
    <property type="entry name" value="GT4_CapH-like"/>
    <property type="match status" value="1"/>
</dbReference>
<feature type="domain" description="Glycosyl transferase family 1" evidence="1">
    <location>
        <begin position="166"/>
        <end position="291"/>
    </location>
</feature>
<proteinExistence type="predicted"/>